<gene>
    <name evidence="13" type="primary">LOC110781509</name>
</gene>
<keyword evidence="6" id="KW-0677">Repeat</keyword>
<dbReference type="PANTHER" id="PTHR27004">
    <property type="entry name" value="RECEPTOR-LIKE PROTEIN 12 ISOFORM X1"/>
    <property type="match status" value="1"/>
</dbReference>
<dbReference type="AlphaFoldDB" id="A0A9R0I2D7"/>
<dbReference type="KEGG" id="soe:110781509"/>
<dbReference type="SUPFAM" id="SSF52058">
    <property type="entry name" value="L domain-like"/>
    <property type="match status" value="1"/>
</dbReference>
<accession>A0A9R0I2D7</accession>
<dbReference type="InterPro" id="IPR001611">
    <property type="entry name" value="Leu-rich_rpt"/>
</dbReference>
<keyword evidence="5 11" id="KW-0812">Transmembrane</keyword>
<evidence type="ECO:0000256" key="9">
    <source>
        <dbReference type="ARBA" id="ARBA00023170"/>
    </source>
</evidence>
<sequence length="318" mass="35934">MLEVLDVGRNQINDSFPSLLGSLPKLQVLVLGHNKFHGSVLYQKYDLGFRFLRIIDLSHNLHTGCLPSRYFQNWHAMKVSKEEQSGSYNTLITFYFKLGVDYVISTQNFEYSITITNKGSEIIYPKILKVFRVIDLSSNNFTGRIPDGIGDLKGLQALNLSNNNLEGRIPPSLSNITELESLDLSLNKLSGEIPPALSQLTTLEVFNISFNDHLVGPIPQGNQFNTFDDTSFQGNPGLCGSLIYQKCRNEDVIPLSPPSVHSDKSEDEDSELIDWIIKSLGCICGTIVGFVIGKIYITDKYHEWFMETFGRRRTMRRK</sequence>
<evidence type="ECO:0000256" key="4">
    <source>
        <dbReference type="ARBA" id="ARBA00022614"/>
    </source>
</evidence>
<keyword evidence="8 11" id="KW-0472">Membrane</keyword>
<protein>
    <submittedName>
        <fullName evidence="13">Receptor-like protein 6</fullName>
    </submittedName>
</protein>
<dbReference type="GO" id="GO:0005886">
    <property type="term" value="C:plasma membrane"/>
    <property type="evidence" value="ECO:0007669"/>
    <property type="project" value="UniProtKB-SubCell"/>
</dbReference>
<evidence type="ECO:0000313" key="13">
    <source>
        <dbReference type="RefSeq" id="XP_021841379.1"/>
    </source>
</evidence>
<evidence type="ECO:0000256" key="10">
    <source>
        <dbReference type="ARBA" id="ARBA00023180"/>
    </source>
</evidence>
<keyword evidence="7 11" id="KW-1133">Transmembrane helix</keyword>
<dbReference type="Proteomes" id="UP000813463">
    <property type="component" value="Chromosome 5"/>
</dbReference>
<dbReference type="InterPro" id="IPR032675">
    <property type="entry name" value="LRR_dom_sf"/>
</dbReference>
<evidence type="ECO:0000313" key="12">
    <source>
        <dbReference type="Proteomes" id="UP000813463"/>
    </source>
</evidence>
<evidence type="ECO:0000256" key="5">
    <source>
        <dbReference type="ARBA" id="ARBA00022692"/>
    </source>
</evidence>
<dbReference type="PANTHER" id="PTHR27004:SF447">
    <property type="entry name" value="RECEPTOR LIKE PROTEIN 30-LIKE"/>
    <property type="match status" value="1"/>
</dbReference>
<name>A0A9R0I2D7_SPIOL</name>
<evidence type="ECO:0000256" key="2">
    <source>
        <dbReference type="ARBA" id="ARBA00009592"/>
    </source>
</evidence>
<evidence type="ECO:0000256" key="7">
    <source>
        <dbReference type="ARBA" id="ARBA00022989"/>
    </source>
</evidence>
<feature type="transmembrane region" description="Helical" evidence="11">
    <location>
        <begin position="275"/>
        <end position="297"/>
    </location>
</feature>
<keyword evidence="3" id="KW-1003">Cell membrane</keyword>
<evidence type="ECO:0000256" key="6">
    <source>
        <dbReference type="ARBA" id="ARBA00022737"/>
    </source>
</evidence>
<dbReference type="GeneID" id="110781509"/>
<keyword evidence="12" id="KW-1185">Reference proteome</keyword>
<dbReference type="Gene3D" id="3.80.10.10">
    <property type="entry name" value="Ribonuclease Inhibitor"/>
    <property type="match status" value="1"/>
</dbReference>
<dbReference type="PRINTS" id="PR00019">
    <property type="entry name" value="LEURICHRPT"/>
</dbReference>
<dbReference type="RefSeq" id="XP_021841379.1">
    <property type="nucleotide sequence ID" value="XM_021985687.2"/>
</dbReference>
<evidence type="ECO:0000256" key="11">
    <source>
        <dbReference type="SAM" id="Phobius"/>
    </source>
</evidence>
<keyword evidence="4" id="KW-0433">Leucine-rich repeat</keyword>
<keyword evidence="10" id="KW-0325">Glycoprotein</keyword>
<proteinExistence type="inferred from homology"/>
<comment type="similarity">
    <text evidence="2">Belongs to the RLP family.</text>
</comment>
<reference evidence="12" key="1">
    <citation type="journal article" date="2021" name="Nat. Commun.">
        <title>Genomic analyses provide insights into spinach domestication and the genetic basis of agronomic traits.</title>
        <authorList>
            <person name="Cai X."/>
            <person name="Sun X."/>
            <person name="Xu C."/>
            <person name="Sun H."/>
            <person name="Wang X."/>
            <person name="Ge C."/>
            <person name="Zhang Z."/>
            <person name="Wang Q."/>
            <person name="Fei Z."/>
            <person name="Jiao C."/>
            <person name="Wang Q."/>
        </authorList>
    </citation>
    <scope>NUCLEOTIDE SEQUENCE [LARGE SCALE GENOMIC DNA]</scope>
    <source>
        <strain evidence="12">cv. Varoflay</strain>
    </source>
</reference>
<dbReference type="Pfam" id="PF00560">
    <property type="entry name" value="LRR_1"/>
    <property type="match status" value="4"/>
</dbReference>
<evidence type="ECO:0000256" key="8">
    <source>
        <dbReference type="ARBA" id="ARBA00023136"/>
    </source>
</evidence>
<keyword evidence="9" id="KW-0675">Receptor</keyword>
<comment type="subcellular location">
    <subcellularLocation>
        <location evidence="1">Cell membrane</location>
        <topology evidence="1">Single-pass type I membrane protein</topology>
    </subcellularLocation>
</comment>
<dbReference type="OrthoDB" id="1911164at2759"/>
<evidence type="ECO:0000256" key="3">
    <source>
        <dbReference type="ARBA" id="ARBA00022475"/>
    </source>
</evidence>
<reference evidence="13" key="2">
    <citation type="submission" date="2025-08" db="UniProtKB">
        <authorList>
            <consortium name="RefSeq"/>
        </authorList>
    </citation>
    <scope>IDENTIFICATION</scope>
    <source>
        <tissue evidence="13">Leaf</tissue>
    </source>
</reference>
<dbReference type="FunFam" id="3.80.10.10:FF:000111">
    <property type="entry name" value="LRR receptor-like serine/threonine-protein kinase ERECTA"/>
    <property type="match status" value="1"/>
</dbReference>
<organism evidence="12 13">
    <name type="scientific">Spinacia oleracea</name>
    <name type="common">Spinach</name>
    <dbReference type="NCBI Taxonomy" id="3562"/>
    <lineage>
        <taxon>Eukaryota</taxon>
        <taxon>Viridiplantae</taxon>
        <taxon>Streptophyta</taxon>
        <taxon>Embryophyta</taxon>
        <taxon>Tracheophyta</taxon>
        <taxon>Spermatophyta</taxon>
        <taxon>Magnoliopsida</taxon>
        <taxon>eudicotyledons</taxon>
        <taxon>Gunneridae</taxon>
        <taxon>Pentapetalae</taxon>
        <taxon>Caryophyllales</taxon>
        <taxon>Chenopodiaceae</taxon>
        <taxon>Chenopodioideae</taxon>
        <taxon>Anserineae</taxon>
        <taxon>Spinacia</taxon>
    </lineage>
</organism>
<evidence type="ECO:0000256" key="1">
    <source>
        <dbReference type="ARBA" id="ARBA00004251"/>
    </source>
</evidence>